<evidence type="ECO:0000313" key="3">
    <source>
        <dbReference type="Proteomes" id="UP000236919"/>
    </source>
</evidence>
<dbReference type="InterPro" id="IPR000835">
    <property type="entry name" value="HTH_MarR-typ"/>
</dbReference>
<gene>
    <name evidence="2" type="ORF">CYD53_1128</name>
</gene>
<dbReference type="GO" id="GO:0003700">
    <property type="term" value="F:DNA-binding transcription factor activity"/>
    <property type="evidence" value="ECO:0007669"/>
    <property type="project" value="InterPro"/>
</dbReference>
<dbReference type="Gene3D" id="1.10.10.10">
    <property type="entry name" value="Winged helix-like DNA-binding domain superfamily/Winged helix DNA-binding domain"/>
    <property type="match status" value="1"/>
</dbReference>
<accession>A0A2S4M3G3</accession>
<dbReference type="SUPFAM" id="SSF46785">
    <property type="entry name" value="Winged helix' DNA-binding domain"/>
    <property type="match status" value="1"/>
</dbReference>
<comment type="caution">
    <text evidence="2">The sequence shown here is derived from an EMBL/GenBank/DDBJ whole genome shotgun (WGS) entry which is preliminary data.</text>
</comment>
<sequence length="165" mass="18280">MFPNGLRGAGPRPSQARRAGGLAILLIGAYTRIMKVDCYCTVLRSATRRMAAFYDEAMAPLGINIAQFSLLRSIARLEPVILTELGRRMELDRSTIGRNVRVLERMGLVKLGSGKDRREATVMLTEAGRRVLQEAAPLWEAAQAALEARMGVKATQELREILNRI</sequence>
<evidence type="ECO:0000313" key="2">
    <source>
        <dbReference type="EMBL" id="POR49185.1"/>
    </source>
</evidence>
<dbReference type="PROSITE" id="PS50995">
    <property type="entry name" value="HTH_MARR_2"/>
    <property type="match status" value="1"/>
</dbReference>
<dbReference type="InterPro" id="IPR036390">
    <property type="entry name" value="WH_DNA-bd_sf"/>
</dbReference>
<dbReference type="PANTHER" id="PTHR33164">
    <property type="entry name" value="TRANSCRIPTIONAL REGULATOR, MARR FAMILY"/>
    <property type="match status" value="1"/>
</dbReference>
<dbReference type="AlphaFoldDB" id="A0A2S4M3G3"/>
<dbReference type="InterPro" id="IPR039422">
    <property type="entry name" value="MarR/SlyA-like"/>
</dbReference>
<proteinExistence type="predicted"/>
<feature type="domain" description="HTH marR-type" evidence="1">
    <location>
        <begin position="36"/>
        <end position="165"/>
    </location>
</feature>
<dbReference type="GO" id="GO:0006950">
    <property type="term" value="P:response to stress"/>
    <property type="evidence" value="ECO:0007669"/>
    <property type="project" value="TreeGrafter"/>
</dbReference>
<dbReference type="Proteomes" id="UP000236919">
    <property type="component" value="Unassembled WGS sequence"/>
</dbReference>
<organism evidence="2 3">
    <name type="scientific">Bosea psychrotolerans</name>
    <dbReference type="NCBI Taxonomy" id="1871628"/>
    <lineage>
        <taxon>Bacteria</taxon>
        <taxon>Pseudomonadati</taxon>
        <taxon>Pseudomonadota</taxon>
        <taxon>Alphaproteobacteria</taxon>
        <taxon>Hyphomicrobiales</taxon>
        <taxon>Boseaceae</taxon>
        <taxon>Bosea</taxon>
    </lineage>
</organism>
<dbReference type="SMART" id="SM00347">
    <property type="entry name" value="HTH_MARR"/>
    <property type="match status" value="1"/>
</dbReference>
<dbReference type="PANTHER" id="PTHR33164:SF105">
    <property type="entry name" value="TRANSCRIPTIONAL REPRESSOR PROTEIN-RELATED"/>
    <property type="match status" value="1"/>
</dbReference>
<dbReference type="EMBL" id="PQFZ01000012">
    <property type="protein sequence ID" value="POR49185.1"/>
    <property type="molecule type" value="Genomic_DNA"/>
</dbReference>
<dbReference type="Pfam" id="PF12802">
    <property type="entry name" value="MarR_2"/>
    <property type="match status" value="1"/>
</dbReference>
<reference evidence="2 3" key="1">
    <citation type="submission" date="2018-01" db="EMBL/GenBank/DDBJ databases">
        <title>Genomic Encyclopedia of Type Strains, Phase III (KMG-III): the genomes of soil and plant-associated and newly described type strains.</title>
        <authorList>
            <person name="Whitman W."/>
        </authorList>
    </citation>
    <scope>NUCLEOTIDE SEQUENCE [LARGE SCALE GENOMIC DNA]</scope>
    <source>
        <strain evidence="2 3">1131</strain>
    </source>
</reference>
<protein>
    <submittedName>
        <fullName evidence="2">MarR family transcriptional regulator</fullName>
    </submittedName>
</protein>
<evidence type="ECO:0000259" key="1">
    <source>
        <dbReference type="PROSITE" id="PS50995"/>
    </source>
</evidence>
<keyword evidence="3" id="KW-1185">Reference proteome</keyword>
<dbReference type="InterPro" id="IPR036388">
    <property type="entry name" value="WH-like_DNA-bd_sf"/>
</dbReference>
<name>A0A2S4M3G3_9HYPH</name>